<dbReference type="SUPFAM" id="SSF158504">
    <property type="entry name" value="BH2638-like"/>
    <property type="match status" value="1"/>
</dbReference>
<proteinExistence type="predicted"/>
<dbReference type="RefSeq" id="WP_013103967.1">
    <property type="nucleotide sequence ID" value="NZ_CP037939.1"/>
</dbReference>
<dbReference type="Pfam" id="PF05256">
    <property type="entry name" value="UPF0223"/>
    <property type="match status" value="1"/>
</dbReference>
<sequence>MSENYTLPIESNWTVEDIVTVSNLIDGVLAVYETGISKRILLERFDQFREVMPAKSEQKQFDRDFEQQTGYSIYKTMQLAQKTIRDKVRA</sequence>
<dbReference type="InterPro" id="IPR007920">
    <property type="entry name" value="UPF0223"/>
</dbReference>
<name>A0ABX5SMN9_9LACO</name>
<gene>
    <name evidence="1" type="ORF">EW139_06400</name>
</gene>
<keyword evidence="2" id="KW-1185">Reference proteome</keyword>
<reference evidence="1 2" key="1">
    <citation type="submission" date="2019-03" db="EMBL/GenBank/DDBJ databases">
        <title>Complete Genome Sequence of Leuconostoc kimchii strain NKJ218 Isolated from Homemade Kimchi.</title>
        <authorList>
            <person name="Jung J.Y."/>
            <person name="Jin H.M."/>
            <person name="Jung J.-W."/>
            <person name="Lee S.-Y."/>
            <person name="Ryu B.-G."/>
            <person name="Han S.-S."/>
            <person name="Kang H.K."/>
            <person name="Choi H.W."/>
            <person name="Chung E.J."/>
            <person name="Choi K.-M."/>
        </authorList>
    </citation>
    <scope>NUCLEOTIDE SEQUENCE [LARGE SCALE GENOMIC DNA]</scope>
    <source>
        <strain evidence="1 2">NKJ218</strain>
    </source>
</reference>
<protein>
    <submittedName>
        <fullName evidence="1">Uncharacterized protein</fullName>
    </submittedName>
</protein>
<dbReference type="Gene3D" id="1.10.220.80">
    <property type="entry name" value="BH2638-like"/>
    <property type="match status" value="1"/>
</dbReference>
<accession>A0ABX5SMN9</accession>
<dbReference type="InterPro" id="IPR023324">
    <property type="entry name" value="BH2638-like_sf"/>
</dbReference>
<evidence type="ECO:0000313" key="2">
    <source>
        <dbReference type="Proteomes" id="UP000295756"/>
    </source>
</evidence>
<dbReference type="EMBL" id="CP037939">
    <property type="protein sequence ID" value="QBR47768.1"/>
    <property type="molecule type" value="Genomic_DNA"/>
</dbReference>
<evidence type="ECO:0000313" key="1">
    <source>
        <dbReference type="EMBL" id="QBR47768.1"/>
    </source>
</evidence>
<organism evidence="1 2">
    <name type="scientific">Leuconostoc kimchii</name>
    <dbReference type="NCBI Taxonomy" id="136609"/>
    <lineage>
        <taxon>Bacteria</taxon>
        <taxon>Bacillati</taxon>
        <taxon>Bacillota</taxon>
        <taxon>Bacilli</taxon>
        <taxon>Lactobacillales</taxon>
        <taxon>Lactobacillaceae</taxon>
        <taxon>Leuconostoc</taxon>
    </lineage>
</organism>
<dbReference type="Proteomes" id="UP000295756">
    <property type="component" value="Chromosome"/>
</dbReference>